<evidence type="ECO:0000313" key="13">
    <source>
        <dbReference type="Proteomes" id="UP000886744"/>
    </source>
</evidence>
<evidence type="ECO:0000256" key="4">
    <source>
        <dbReference type="ARBA" id="ARBA00022692"/>
    </source>
</evidence>
<dbReference type="AlphaFoldDB" id="A0A9D1DZV6"/>
<feature type="transmembrane region" description="Helical" evidence="11">
    <location>
        <begin position="64"/>
        <end position="84"/>
    </location>
</feature>
<keyword evidence="11" id="KW-0479">Metal-binding</keyword>
<dbReference type="GO" id="GO:0062054">
    <property type="term" value="F:fluoride channel activity"/>
    <property type="evidence" value="ECO:0007669"/>
    <property type="project" value="UniProtKB-UniRule"/>
</dbReference>
<feature type="transmembrane region" description="Helical" evidence="11">
    <location>
        <begin position="96"/>
        <end position="121"/>
    </location>
</feature>
<evidence type="ECO:0000256" key="3">
    <source>
        <dbReference type="ARBA" id="ARBA00022519"/>
    </source>
</evidence>
<dbReference type="EMBL" id="DVHI01000001">
    <property type="protein sequence ID" value="HIR61906.1"/>
    <property type="molecule type" value="Genomic_DNA"/>
</dbReference>
<comment type="caution">
    <text evidence="12">The sequence shown here is derived from an EMBL/GenBank/DDBJ whole genome shotgun (WGS) entry which is preliminary data.</text>
</comment>
<keyword evidence="7 11" id="KW-0472">Membrane</keyword>
<organism evidence="12 13">
    <name type="scientific">Candidatus Coprenecus avistercoris</name>
    <dbReference type="NCBI Taxonomy" id="2840730"/>
    <lineage>
        <taxon>Bacteria</taxon>
        <taxon>Pseudomonadati</taxon>
        <taxon>Bacteroidota</taxon>
        <taxon>Bacteroidia</taxon>
        <taxon>Bacteroidales</taxon>
        <taxon>Rikenellaceae</taxon>
        <taxon>Rikenellaceae incertae sedis</taxon>
        <taxon>Candidatus Coprenecus</taxon>
    </lineage>
</organism>
<evidence type="ECO:0000256" key="1">
    <source>
        <dbReference type="ARBA" id="ARBA00004651"/>
    </source>
</evidence>
<dbReference type="Proteomes" id="UP000886744">
    <property type="component" value="Unassembled WGS sequence"/>
</dbReference>
<feature type="binding site" evidence="11">
    <location>
        <position position="75"/>
    </location>
    <ligand>
        <name>Na(+)</name>
        <dbReference type="ChEBI" id="CHEBI:29101"/>
        <note>structural</note>
    </ligand>
</feature>
<keyword evidence="3" id="KW-0997">Cell inner membrane</keyword>
<evidence type="ECO:0000256" key="7">
    <source>
        <dbReference type="ARBA" id="ARBA00023136"/>
    </source>
</evidence>
<reference evidence="12" key="1">
    <citation type="submission" date="2020-10" db="EMBL/GenBank/DDBJ databases">
        <authorList>
            <person name="Gilroy R."/>
        </authorList>
    </citation>
    <scope>NUCLEOTIDE SEQUENCE</scope>
    <source>
        <strain evidence="12">ChiHjej13B12-12457</strain>
    </source>
</reference>
<protein>
    <recommendedName>
        <fullName evidence="11">Fluoride-specific ion channel FluC</fullName>
    </recommendedName>
</protein>
<gene>
    <name evidence="11 12" type="primary">crcB</name>
    <name evidence="11" type="synonym">fluC</name>
    <name evidence="12" type="ORF">IAC94_00060</name>
</gene>
<keyword evidence="11" id="KW-0915">Sodium</keyword>
<keyword evidence="5 11" id="KW-1133">Transmembrane helix</keyword>
<dbReference type="HAMAP" id="MF_00454">
    <property type="entry name" value="FluC"/>
    <property type="match status" value="1"/>
</dbReference>
<dbReference type="InterPro" id="IPR003691">
    <property type="entry name" value="FluC"/>
</dbReference>
<comment type="activity regulation">
    <text evidence="11">Na(+) is not transported, but it plays an essential structural role and its presence is essential for fluoride channel function.</text>
</comment>
<dbReference type="GO" id="GO:0005886">
    <property type="term" value="C:plasma membrane"/>
    <property type="evidence" value="ECO:0007669"/>
    <property type="project" value="UniProtKB-SubCell"/>
</dbReference>
<comment type="function">
    <text evidence="11">Fluoride-specific ion channel. Important for reducing fluoride concentration in the cell, thus reducing its toxicity.</text>
</comment>
<comment type="subcellular location">
    <subcellularLocation>
        <location evidence="1 11">Cell membrane</location>
        <topology evidence="1 11">Multi-pass membrane protein</topology>
    </subcellularLocation>
</comment>
<name>A0A9D1DZV6_9BACT</name>
<dbReference type="PANTHER" id="PTHR28259:SF1">
    <property type="entry name" value="FLUORIDE EXPORT PROTEIN 1-RELATED"/>
    <property type="match status" value="1"/>
</dbReference>
<evidence type="ECO:0000256" key="11">
    <source>
        <dbReference type="HAMAP-Rule" id="MF_00454"/>
    </source>
</evidence>
<evidence type="ECO:0000256" key="6">
    <source>
        <dbReference type="ARBA" id="ARBA00023065"/>
    </source>
</evidence>
<keyword evidence="6 11" id="KW-0406">Ion transport</keyword>
<dbReference type="PANTHER" id="PTHR28259">
    <property type="entry name" value="FLUORIDE EXPORT PROTEIN 1-RELATED"/>
    <property type="match status" value="1"/>
</dbReference>
<reference evidence="12" key="2">
    <citation type="journal article" date="2021" name="PeerJ">
        <title>Extensive microbial diversity within the chicken gut microbiome revealed by metagenomics and culture.</title>
        <authorList>
            <person name="Gilroy R."/>
            <person name="Ravi A."/>
            <person name="Getino M."/>
            <person name="Pursley I."/>
            <person name="Horton D.L."/>
            <person name="Alikhan N.F."/>
            <person name="Baker D."/>
            <person name="Gharbi K."/>
            <person name="Hall N."/>
            <person name="Watson M."/>
            <person name="Adriaenssens E.M."/>
            <person name="Foster-Nyarko E."/>
            <person name="Jarju S."/>
            <person name="Secka A."/>
            <person name="Antonio M."/>
            <person name="Oren A."/>
            <person name="Chaudhuri R.R."/>
            <person name="La Ragione R."/>
            <person name="Hildebrand F."/>
            <person name="Pallen M.J."/>
        </authorList>
    </citation>
    <scope>NUCLEOTIDE SEQUENCE</scope>
    <source>
        <strain evidence="12">ChiHjej13B12-12457</strain>
    </source>
</reference>
<proteinExistence type="inferred from homology"/>
<dbReference type="Pfam" id="PF02537">
    <property type="entry name" value="CRCB"/>
    <property type="match status" value="1"/>
</dbReference>
<comment type="similarity">
    <text evidence="9 11">Belongs to the fluoride channel Fluc/FEX (TC 1.A.43) family.</text>
</comment>
<dbReference type="GO" id="GO:0046872">
    <property type="term" value="F:metal ion binding"/>
    <property type="evidence" value="ECO:0007669"/>
    <property type="project" value="UniProtKB-KW"/>
</dbReference>
<evidence type="ECO:0000313" key="12">
    <source>
        <dbReference type="EMBL" id="HIR61906.1"/>
    </source>
</evidence>
<keyword evidence="8 11" id="KW-0407">Ion channel</keyword>
<keyword evidence="4 11" id="KW-0812">Transmembrane</keyword>
<feature type="binding site" evidence="11">
    <location>
        <position position="78"/>
    </location>
    <ligand>
        <name>Na(+)</name>
        <dbReference type="ChEBI" id="CHEBI:29101"/>
        <note>structural</note>
    </ligand>
</feature>
<keyword evidence="11" id="KW-0813">Transport</keyword>
<keyword evidence="2 11" id="KW-1003">Cell membrane</keyword>
<feature type="transmembrane region" description="Helical" evidence="11">
    <location>
        <begin position="35"/>
        <end position="55"/>
    </location>
</feature>
<comment type="catalytic activity">
    <reaction evidence="10">
        <text>fluoride(in) = fluoride(out)</text>
        <dbReference type="Rhea" id="RHEA:76159"/>
        <dbReference type="ChEBI" id="CHEBI:17051"/>
    </reaction>
    <physiologicalReaction direction="left-to-right" evidence="10">
        <dbReference type="Rhea" id="RHEA:76160"/>
    </physiologicalReaction>
</comment>
<evidence type="ECO:0000256" key="10">
    <source>
        <dbReference type="ARBA" id="ARBA00035585"/>
    </source>
</evidence>
<evidence type="ECO:0000256" key="5">
    <source>
        <dbReference type="ARBA" id="ARBA00022989"/>
    </source>
</evidence>
<dbReference type="NCBIfam" id="TIGR00494">
    <property type="entry name" value="crcB"/>
    <property type="match status" value="1"/>
</dbReference>
<sequence>MIKSILIVGLGSCAGGILRYLVSLALPPRGSGFPTATFIVNIAGCLLIGLLYGLFSKYSETPSALCLLLTTGLCGGFTTFSTFSNEAVTMLQGGNIQMFLLYVIGSVICGILATLGGYVLVR</sequence>
<evidence type="ECO:0000256" key="8">
    <source>
        <dbReference type="ARBA" id="ARBA00023303"/>
    </source>
</evidence>
<evidence type="ECO:0000256" key="9">
    <source>
        <dbReference type="ARBA" id="ARBA00035120"/>
    </source>
</evidence>
<evidence type="ECO:0000256" key="2">
    <source>
        <dbReference type="ARBA" id="ARBA00022475"/>
    </source>
</evidence>
<dbReference type="GO" id="GO:0140114">
    <property type="term" value="P:cellular detoxification of fluoride"/>
    <property type="evidence" value="ECO:0007669"/>
    <property type="project" value="UniProtKB-UniRule"/>
</dbReference>
<accession>A0A9D1DZV6</accession>